<keyword evidence="4" id="KW-1185">Reference proteome</keyword>
<sequence length="350" mass="40370">MLILPENTHLQYSGRIDFEDKNAPVFIYPCSWVKMNFTKNTLKVVVENHHECWNNYLGYILDGVQGKLLLSRKGKEEIEIPVDKKNEEHELLLFKRQDACHLFTFLGFLVEDDCVVKHADSKPKKKIEVYGDSVSAGEVSEAIDYVGKEDPKHNGEYSNSWYSYAWMTARKLGAEIHDIAQGGISLLNKTGWFCAPEYIGMEDTYDKLNYNPHLGSVKPWDFTKYRPHVVIVAIGQNDNHPEDYMAAEPKGVKAKYWKEHYEMLIRNLRLKYPKSVLILTTTILNHAKEWDDAIEEVCQKVNDSNLYHFLYTRNAAGTPGHIRISEAEEMSDELSAFIESLGQKIWEAEE</sequence>
<dbReference type="EMBL" id="NOKA02000004">
    <property type="protein sequence ID" value="RDY32353.1"/>
    <property type="molecule type" value="Genomic_DNA"/>
</dbReference>
<dbReference type="Gene3D" id="3.40.50.1110">
    <property type="entry name" value="SGNH hydrolase"/>
    <property type="match status" value="1"/>
</dbReference>
<dbReference type="RefSeq" id="WP_094376623.1">
    <property type="nucleotide sequence ID" value="NZ_NOKA02000004.1"/>
</dbReference>
<dbReference type="InterPro" id="IPR052762">
    <property type="entry name" value="PCW_deacetylase/CE"/>
</dbReference>
<evidence type="ECO:0000259" key="1">
    <source>
        <dbReference type="Pfam" id="PF17996"/>
    </source>
</evidence>
<accession>A0A255ILZ5</accession>
<evidence type="ECO:0000313" key="5">
    <source>
        <dbReference type="Proteomes" id="UP000247523"/>
    </source>
</evidence>
<dbReference type="PANTHER" id="PTHR37834">
    <property type="entry name" value="GDSL-LIKE LIPASE/ACYLHYDROLASE DOMAIN PROTEIN (AFU_ORTHOLOGUE AFUA_2G00620)"/>
    <property type="match status" value="1"/>
</dbReference>
<name>A0A255ILZ5_9FIRM</name>
<dbReference type="Pfam" id="PF17996">
    <property type="entry name" value="CE2_N"/>
    <property type="match status" value="1"/>
</dbReference>
<reference evidence="3" key="3">
    <citation type="submission" date="2018-07" db="EMBL/GenBank/DDBJ databases">
        <authorList>
            <person name="Quirk P.G."/>
            <person name="Krulwich T.A."/>
        </authorList>
    </citation>
    <scope>NUCLEOTIDE SEQUENCE</scope>
    <source>
        <strain evidence="3">CCRI-19302</strain>
    </source>
</reference>
<dbReference type="EMBL" id="QICS01000006">
    <property type="protein sequence ID" value="PXV89460.1"/>
    <property type="molecule type" value="Genomic_DNA"/>
</dbReference>
<protein>
    <submittedName>
        <fullName evidence="3">Electron transporter RnfD</fullName>
    </submittedName>
</protein>
<comment type="caution">
    <text evidence="2">The sequence shown here is derived from an EMBL/GenBank/DDBJ whole genome shotgun (WGS) entry which is preliminary data.</text>
</comment>
<gene>
    <name evidence="2" type="ORF">C8E03_106111</name>
    <name evidence="3" type="ORF">CG710_005070</name>
</gene>
<organism evidence="2 5">
    <name type="scientific">Lachnotalea glycerini</name>
    <dbReference type="NCBI Taxonomy" id="1763509"/>
    <lineage>
        <taxon>Bacteria</taxon>
        <taxon>Bacillati</taxon>
        <taxon>Bacillota</taxon>
        <taxon>Clostridia</taxon>
        <taxon>Lachnospirales</taxon>
        <taxon>Lachnospiraceae</taxon>
        <taxon>Lachnotalea</taxon>
    </lineage>
</organism>
<dbReference type="AlphaFoldDB" id="A0A255ILZ5"/>
<dbReference type="OrthoDB" id="9801375at2"/>
<reference evidence="2 5" key="2">
    <citation type="submission" date="2018-05" db="EMBL/GenBank/DDBJ databases">
        <title>Genomic Encyclopedia of Type Strains, Phase IV (KMG-IV): sequencing the most valuable type-strain genomes for metagenomic binning, comparative biology and taxonomic classification.</title>
        <authorList>
            <person name="Goeker M."/>
        </authorList>
    </citation>
    <scope>NUCLEOTIDE SEQUENCE [LARGE SCALE GENOMIC DNA]</scope>
    <source>
        <strain evidence="2 5">DSM 28816</strain>
    </source>
</reference>
<dbReference type="SUPFAM" id="SSF52266">
    <property type="entry name" value="SGNH hydrolase"/>
    <property type="match status" value="1"/>
</dbReference>
<dbReference type="PANTHER" id="PTHR37834:SF2">
    <property type="entry name" value="ESTERASE, SGNH HYDROLASE-TYPE"/>
    <property type="match status" value="1"/>
</dbReference>
<dbReference type="Gene3D" id="2.60.120.260">
    <property type="entry name" value="Galactose-binding domain-like"/>
    <property type="match status" value="1"/>
</dbReference>
<proteinExistence type="predicted"/>
<dbReference type="InterPro" id="IPR036514">
    <property type="entry name" value="SGNH_hydro_sf"/>
</dbReference>
<dbReference type="Proteomes" id="UP000247523">
    <property type="component" value="Unassembled WGS sequence"/>
</dbReference>
<reference evidence="3 4" key="1">
    <citation type="journal article" date="2017" name="Genome Announc.">
        <title>Draft Genome Sequence of a Sporulating and Motile Strain of Lachnotalea glycerini Isolated from Water in Quebec City, Canada.</title>
        <authorList>
            <person name="Maheux A.F."/>
            <person name="Boudreau D.K."/>
            <person name="Berube E."/>
            <person name="Boissinot M."/>
            <person name="Raymond F."/>
            <person name="Brodeur S."/>
            <person name="Corbeil J."/>
            <person name="Isabel S."/>
            <person name="Omar R.F."/>
            <person name="Bergeron M.G."/>
        </authorList>
    </citation>
    <scope>NUCLEOTIDE SEQUENCE [LARGE SCALE GENOMIC DNA]</scope>
    <source>
        <strain evidence="3 4">CCRI-19302</strain>
    </source>
</reference>
<dbReference type="InterPro" id="IPR040794">
    <property type="entry name" value="CE2_N"/>
</dbReference>
<evidence type="ECO:0000313" key="2">
    <source>
        <dbReference type="EMBL" id="PXV89460.1"/>
    </source>
</evidence>
<dbReference type="Proteomes" id="UP000216411">
    <property type="component" value="Unassembled WGS sequence"/>
</dbReference>
<evidence type="ECO:0000313" key="4">
    <source>
        <dbReference type="Proteomes" id="UP000216411"/>
    </source>
</evidence>
<feature type="domain" description="Carbohydrate esterase 2 N-terminal" evidence="1">
    <location>
        <begin position="12"/>
        <end position="113"/>
    </location>
</feature>
<evidence type="ECO:0000313" key="3">
    <source>
        <dbReference type="EMBL" id="RDY32353.1"/>
    </source>
</evidence>